<organism evidence="2 3">
    <name type="scientific">Adineta steineri</name>
    <dbReference type="NCBI Taxonomy" id="433720"/>
    <lineage>
        <taxon>Eukaryota</taxon>
        <taxon>Metazoa</taxon>
        <taxon>Spiralia</taxon>
        <taxon>Gnathifera</taxon>
        <taxon>Rotifera</taxon>
        <taxon>Eurotatoria</taxon>
        <taxon>Bdelloidea</taxon>
        <taxon>Adinetida</taxon>
        <taxon>Adinetidae</taxon>
        <taxon>Adineta</taxon>
    </lineage>
</organism>
<proteinExistence type="predicted"/>
<dbReference type="AlphaFoldDB" id="A0A813W0T8"/>
<name>A0A813W0T8_9BILA</name>
<evidence type="ECO:0000313" key="2">
    <source>
        <dbReference type="EMBL" id="CAF0850800.1"/>
    </source>
</evidence>
<gene>
    <name evidence="2" type="ORF">VCS650_LOCUS6655</name>
</gene>
<evidence type="ECO:0000313" key="3">
    <source>
        <dbReference type="Proteomes" id="UP000663891"/>
    </source>
</evidence>
<keyword evidence="1" id="KW-1133">Transmembrane helix</keyword>
<dbReference type="EMBL" id="CAJNON010000041">
    <property type="protein sequence ID" value="CAF0850800.1"/>
    <property type="molecule type" value="Genomic_DNA"/>
</dbReference>
<accession>A0A813W0T8</accession>
<feature type="transmembrane region" description="Helical" evidence="1">
    <location>
        <begin position="17"/>
        <end position="35"/>
    </location>
</feature>
<dbReference type="Proteomes" id="UP000663891">
    <property type="component" value="Unassembled WGS sequence"/>
</dbReference>
<keyword evidence="1" id="KW-0472">Membrane</keyword>
<reference evidence="2" key="1">
    <citation type="submission" date="2021-02" db="EMBL/GenBank/DDBJ databases">
        <authorList>
            <person name="Nowell W R."/>
        </authorList>
    </citation>
    <scope>NUCLEOTIDE SEQUENCE</scope>
</reference>
<comment type="caution">
    <text evidence="2">The sequence shown here is derived from an EMBL/GenBank/DDBJ whole genome shotgun (WGS) entry which is preliminary data.</text>
</comment>
<dbReference type="OrthoDB" id="10433507at2759"/>
<keyword evidence="1" id="KW-0812">Transmembrane</keyword>
<protein>
    <submittedName>
        <fullName evidence="2">Uncharacterized protein</fullName>
    </submittedName>
</protein>
<sequence>MVDLSNFPYPAYEPNKIVAGFFATIIGVLLILWIIQSIQSHFRPQSSTSESVQSATLNMDAITALSYLFEGTLHDNLRKIVPLHVIIQNSSIQHEIGVNKSIVPFKNLSNLIRRSLIANPFQVGQTMKRGTLLPLPFNNPTHEQRSGRVLCNSNFADES</sequence>
<evidence type="ECO:0000256" key="1">
    <source>
        <dbReference type="SAM" id="Phobius"/>
    </source>
</evidence>